<dbReference type="EMBL" id="JAGPYM010000003">
    <property type="protein sequence ID" value="KAH6897371.1"/>
    <property type="molecule type" value="Genomic_DNA"/>
</dbReference>
<keyword evidence="2" id="KW-0732">Signal</keyword>
<organism evidence="3 4">
    <name type="scientific">Thelonectria olida</name>
    <dbReference type="NCBI Taxonomy" id="1576542"/>
    <lineage>
        <taxon>Eukaryota</taxon>
        <taxon>Fungi</taxon>
        <taxon>Dikarya</taxon>
        <taxon>Ascomycota</taxon>
        <taxon>Pezizomycotina</taxon>
        <taxon>Sordariomycetes</taxon>
        <taxon>Hypocreomycetidae</taxon>
        <taxon>Hypocreales</taxon>
        <taxon>Nectriaceae</taxon>
        <taxon>Thelonectria</taxon>
    </lineage>
</organism>
<feature type="compositionally biased region" description="Basic and acidic residues" evidence="1">
    <location>
        <begin position="125"/>
        <end position="144"/>
    </location>
</feature>
<dbReference type="Proteomes" id="UP000777438">
    <property type="component" value="Unassembled WGS sequence"/>
</dbReference>
<dbReference type="OrthoDB" id="10439679at2759"/>
<evidence type="ECO:0000313" key="3">
    <source>
        <dbReference type="EMBL" id="KAH6897371.1"/>
    </source>
</evidence>
<feature type="signal peptide" evidence="2">
    <location>
        <begin position="1"/>
        <end position="15"/>
    </location>
</feature>
<keyword evidence="4" id="KW-1185">Reference proteome</keyword>
<proteinExistence type="predicted"/>
<evidence type="ECO:0000313" key="4">
    <source>
        <dbReference type="Proteomes" id="UP000777438"/>
    </source>
</evidence>
<evidence type="ECO:0000256" key="2">
    <source>
        <dbReference type="SAM" id="SignalP"/>
    </source>
</evidence>
<comment type="caution">
    <text evidence="3">The sequence shown here is derived from an EMBL/GenBank/DDBJ whole genome shotgun (WGS) entry which is preliminary data.</text>
</comment>
<protein>
    <submittedName>
        <fullName evidence="3">Uncharacterized protein</fullName>
    </submittedName>
</protein>
<feature type="region of interest" description="Disordered" evidence="1">
    <location>
        <begin position="124"/>
        <end position="144"/>
    </location>
</feature>
<name>A0A9P8WH38_9HYPO</name>
<reference evidence="3 4" key="1">
    <citation type="journal article" date="2021" name="Nat. Commun.">
        <title>Genetic determinants of endophytism in the Arabidopsis root mycobiome.</title>
        <authorList>
            <person name="Mesny F."/>
            <person name="Miyauchi S."/>
            <person name="Thiergart T."/>
            <person name="Pickel B."/>
            <person name="Atanasova L."/>
            <person name="Karlsson M."/>
            <person name="Huettel B."/>
            <person name="Barry K.W."/>
            <person name="Haridas S."/>
            <person name="Chen C."/>
            <person name="Bauer D."/>
            <person name="Andreopoulos W."/>
            <person name="Pangilinan J."/>
            <person name="LaButti K."/>
            <person name="Riley R."/>
            <person name="Lipzen A."/>
            <person name="Clum A."/>
            <person name="Drula E."/>
            <person name="Henrissat B."/>
            <person name="Kohler A."/>
            <person name="Grigoriev I.V."/>
            <person name="Martin F.M."/>
            <person name="Hacquard S."/>
        </authorList>
    </citation>
    <scope>NUCLEOTIDE SEQUENCE [LARGE SCALE GENOMIC DNA]</scope>
    <source>
        <strain evidence="3 4">MPI-CAGE-CH-0241</strain>
    </source>
</reference>
<gene>
    <name evidence="3" type="ORF">B0T10DRAFT_455233</name>
</gene>
<dbReference type="AlphaFoldDB" id="A0A9P8WH38"/>
<sequence>MKAFFLINAIGIAAASINIEVSLGKKAEDLCPPSEVQSIVYELDWNDGPNGSGKNYYSLKGSCQCHNARCSEATCNAGDKLQDGEYLYCEQISGGDCGMSCAFIGGSKCPNEDAKCPGWATVPLKKPDGSVKKNKKKPEEDPLDLQRFDVPDVFPMLL</sequence>
<feature type="chain" id="PRO_5040296119" evidence="2">
    <location>
        <begin position="16"/>
        <end position="158"/>
    </location>
</feature>
<accession>A0A9P8WH38</accession>
<evidence type="ECO:0000256" key="1">
    <source>
        <dbReference type="SAM" id="MobiDB-lite"/>
    </source>
</evidence>